<evidence type="ECO:0000256" key="1">
    <source>
        <dbReference type="ARBA" id="ARBA00023002"/>
    </source>
</evidence>
<dbReference type="InterPro" id="IPR036291">
    <property type="entry name" value="NAD(P)-bd_dom_sf"/>
</dbReference>
<dbReference type="SUPFAM" id="SSF51735">
    <property type="entry name" value="NAD(P)-binding Rossmann-fold domains"/>
    <property type="match status" value="1"/>
</dbReference>
<dbReference type="GO" id="GO:0016491">
    <property type="term" value="F:oxidoreductase activity"/>
    <property type="evidence" value="ECO:0007669"/>
    <property type="project" value="UniProtKB-KW"/>
</dbReference>
<dbReference type="PANTHER" id="PTHR43157">
    <property type="entry name" value="PHOSPHATIDYLINOSITOL-GLYCAN BIOSYNTHESIS CLASS F PROTEIN-RELATED"/>
    <property type="match status" value="1"/>
</dbReference>
<dbReference type="InterPro" id="IPR002347">
    <property type="entry name" value="SDR_fam"/>
</dbReference>
<keyword evidence="3" id="KW-1185">Reference proteome</keyword>
<dbReference type="Gene3D" id="3.40.50.720">
    <property type="entry name" value="NAD(P)-binding Rossmann-like Domain"/>
    <property type="match status" value="1"/>
</dbReference>
<keyword evidence="1" id="KW-0560">Oxidoreductase</keyword>
<evidence type="ECO:0000313" key="2">
    <source>
        <dbReference type="EMBL" id="KZT68900.1"/>
    </source>
</evidence>
<dbReference type="EMBL" id="KV429062">
    <property type="protein sequence ID" value="KZT68900.1"/>
    <property type="molecule type" value="Genomic_DNA"/>
</dbReference>
<proteinExistence type="predicted"/>
<dbReference type="Proteomes" id="UP000076727">
    <property type="component" value="Unassembled WGS sequence"/>
</dbReference>
<name>A0A165Q1P0_9APHY</name>
<dbReference type="AlphaFoldDB" id="A0A165Q1P0"/>
<dbReference type="PANTHER" id="PTHR43157:SF31">
    <property type="entry name" value="PHOSPHATIDYLINOSITOL-GLYCAN BIOSYNTHESIS CLASS F PROTEIN"/>
    <property type="match status" value="1"/>
</dbReference>
<reference evidence="2 3" key="1">
    <citation type="journal article" date="2016" name="Mol. Biol. Evol.">
        <title>Comparative Genomics of Early-Diverging Mushroom-Forming Fungi Provides Insights into the Origins of Lignocellulose Decay Capabilities.</title>
        <authorList>
            <person name="Nagy L.G."/>
            <person name="Riley R."/>
            <person name="Tritt A."/>
            <person name="Adam C."/>
            <person name="Daum C."/>
            <person name="Floudas D."/>
            <person name="Sun H."/>
            <person name="Yadav J.S."/>
            <person name="Pangilinan J."/>
            <person name="Larsson K.H."/>
            <person name="Matsuura K."/>
            <person name="Barry K."/>
            <person name="Labutti K."/>
            <person name="Kuo R."/>
            <person name="Ohm R.A."/>
            <person name="Bhattacharya S.S."/>
            <person name="Shirouzu T."/>
            <person name="Yoshinaga Y."/>
            <person name="Martin F.M."/>
            <person name="Grigoriev I.V."/>
            <person name="Hibbett D.S."/>
        </authorList>
    </citation>
    <scope>NUCLEOTIDE SEQUENCE [LARGE SCALE GENOMIC DNA]</scope>
    <source>
        <strain evidence="2 3">L-15889</strain>
    </source>
</reference>
<evidence type="ECO:0000313" key="3">
    <source>
        <dbReference type="Proteomes" id="UP000076727"/>
    </source>
</evidence>
<dbReference type="Pfam" id="PF00106">
    <property type="entry name" value="adh_short"/>
    <property type="match status" value="1"/>
</dbReference>
<gene>
    <name evidence="2" type="ORF">DAEQUDRAFT_670521</name>
</gene>
<sequence length="330" mass="35404">MSRSTTGDVTFIPDKLEGIPSLNGKIAVVTGGNGGIGYATIQHLARHGATVYMAARNEAKAQAAIKRLHEEGLAPGNGQVKSLRLDLSNPALARTAAEELLSEEDRLDVLSMMAHFISSMKSSALIHIGPFVFTMTLLPLLTKTAAELKGDVRIVNVSSGGIAFLRSGIRFNDRDDFNDEHKWDIIPGPSLARYCRSKLANVLFTAELQRRLDGAGIPILAMSVDPGLNDAASHASGISYIMSLLVRTLWTPPARGAFTSVFAAAAPDVRADAERYRGAFLQPPGRIGTPPHPDARNPALARELWDTTERLLTGMGIDVASINTGSRERS</sequence>
<dbReference type="OrthoDB" id="191139at2759"/>
<accession>A0A165Q1P0</accession>
<protein>
    <submittedName>
        <fullName evidence="2">NAD(P)-binding protein</fullName>
    </submittedName>
</protein>
<organism evidence="2 3">
    <name type="scientific">Daedalea quercina L-15889</name>
    <dbReference type="NCBI Taxonomy" id="1314783"/>
    <lineage>
        <taxon>Eukaryota</taxon>
        <taxon>Fungi</taxon>
        <taxon>Dikarya</taxon>
        <taxon>Basidiomycota</taxon>
        <taxon>Agaricomycotina</taxon>
        <taxon>Agaricomycetes</taxon>
        <taxon>Polyporales</taxon>
        <taxon>Fomitopsis</taxon>
    </lineage>
</organism>
<dbReference type="STRING" id="1314783.A0A165Q1P0"/>